<keyword evidence="9" id="KW-0732">Signal</keyword>
<accession>A0A1W1V1R1</accession>
<dbReference type="FunFam" id="2.60.40.1120:FF:000003">
    <property type="entry name" value="Outer membrane protein Omp121"/>
    <property type="match status" value="1"/>
</dbReference>
<dbReference type="Pfam" id="PF07715">
    <property type="entry name" value="Plug"/>
    <property type="match status" value="1"/>
</dbReference>
<dbReference type="Gene3D" id="2.40.170.20">
    <property type="entry name" value="TonB-dependent receptor, beta-barrel domain"/>
    <property type="match status" value="1"/>
</dbReference>
<evidence type="ECO:0000256" key="9">
    <source>
        <dbReference type="SAM" id="SignalP"/>
    </source>
</evidence>
<evidence type="ECO:0000313" key="12">
    <source>
        <dbReference type="Proteomes" id="UP000192266"/>
    </source>
</evidence>
<keyword evidence="4 7" id="KW-0812">Transmembrane</keyword>
<dbReference type="InterPro" id="IPR008969">
    <property type="entry name" value="CarboxyPept-like_regulatory"/>
</dbReference>
<evidence type="ECO:0000256" key="3">
    <source>
        <dbReference type="ARBA" id="ARBA00022452"/>
    </source>
</evidence>
<dbReference type="InterPro" id="IPR023996">
    <property type="entry name" value="TonB-dep_OMP_SusC/RagA"/>
</dbReference>
<dbReference type="InterPro" id="IPR037066">
    <property type="entry name" value="Plug_dom_sf"/>
</dbReference>
<dbReference type="NCBIfam" id="TIGR04056">
    <property type="entry name" value="OMP_RagA_SusC"/>
    <property type="match status" value="1"/>
</dbReference>
<evidence type="ECO:0000256" key="4">
    <source>
        <dbReference type="ARBA" id="ARBA00022692"/>
    </source>
</evidence>
<keyword evidence="6 7" id="KW-0998">Cell outer membrane</keyword>
<dbReference type="InterPro" id="IPR036942">
    <property type="entry name" value="Beta-barrel_TonB_sf"/>
</dbReference>
<feature type="compositionally biased region" description="Low complexity" evidence="8">
    <location>
        <begin position="911"/>
        <end position="923"/>
    </location>
</feature>
<proteinExistence type="inferred from homology"/>
<dbReference type="SUPFAM" id="SSF49464">
    <property type="entry name" value="Carboxypeptidase regulatory domain-like"/>
    <property type="match status" value="1"/>
</dbReference>
<dbReference type="GO" id="GO:0009279">
    <property type="term" value="C:cell outer membrane"/>
    <property type="evidence" value="ECO:0007669"/>
    <property type="project" value="UniProtKB-SubCell"/>
</dbReference>
<evidence type="ECO:0000256" key="8">
    <source>
        <dbReference type="SAM" id="MobiDB-lite"/>
    </source>
</evidence>
<dbReference type="PROSITE" id="PS52016">
    <property type="entry name" value="TONB_DEPENDENT_REC_3"/>
    <property type="match status" value="1"/>
</dbReference>
<name>A0A1W1V1R1_9BACT</name>
<comment type="subcellular location">
    <subcellularLocation>
        <location evidence="1 7">Cell outer membrane</location>
        <topology evidence="1 7">Multi-pass membrane protein</topology>
    </subcellularLocation>
</comment>
<feature type="signal peptide" evidence="9">
    <location>
        <begin position="1"/>
        <end position="26"/>
    </location>
</feature>
<feature type="region of interest" description="Disordered" evidence="8">
    <location>
        <begin position="824"/>
        <end position="855"/>
    </location>
</feature>
<dbReference type="EMBL" id="FWWW01000047">
    <property type="protein sequence ID" value="SMB87230.1"/>
    <property type="molecule type" value="Genomic_DNA"/>
</dbReference>
<keyword evidence="12" id="KW-1185">Reference proteome</keyword>
<keyword evidence="11" id="KW-0675">Receptor</keyword>
<evidence type="ECO:0000256" key="7">
    <source>
        <dbReference type="PROSITE-ProRule" id="PRU01360"/>
    </source>
</evidence>
<organism evidence="11 12">
    <name type="scientific">Hymenobacter roseosalivarius DSM 11622</name>
    <dbReference type="NCBI Taxonomy" id="645990"/>
    <lineage>
        <taxon>Bacteria</taxon>
        <taxon>Pseudomonadati</taxon>
        <taxon>Bacteroidota</taxon>
        <taxon>Cytophagia</taxon>
        <taxon>Cytophagales</taxon>
        <taxon>Hymenobacteraceae</taxon>
        <taxon>Hymenobacter</taxon>
    </lineage>
</organism>
<dbReference type="OrthoDB" id="9768177at2"/>
<comment type="similarity">
    <text evidence="7">Belongs to the TonB-dependent receptor family.</text>
</comment>
<dbReference type="InterPro" id="IPR039426">
    <property type="entry name" value="TonB-dep_rcpt-like"/>
</dbReference>
<evidence type="ECO:0000256" key="2">
    <source>
        <dbReference type="ARBA" id="ARBA00022448"/>
    </source>
</evidence>
<feature type="domain" description="TonB-dependent receptor plug" evidence="10">
    <location>
        <begin position="138"/>
        <end position="244"/>
    </location>
</feature>
<dbReference type="Pfam" id="PF13715">
    <property type="entry name" value="CarbopepD_reg_2"/>
    <property type="match status" value="1"/>
</dbReference>
<dbReference type="RefSeq" id="WP_084444014.1">
    <property type="nucleotide sequence ID" value="NZ_FWWW01000047.1"/>
</dbReference>
<dbReference type="Proteomes" id="UP000192266">
    <property type="component" value="Unassembled WGS sequence"/>
</dbReference>
<dbReference type="AlphaFoldDB" id="A0A1W1V1R1"/>
<evidence type="ECO:0000313" key="11">
    <source>
        <dbReference type="EMBL" id="SMB87230.1"/>
    </source>
</evidence>
<dbReference type="SUPFAM" id="SSF56935">
    <property type="entry name" value="Porins"/>
    <property type="match status" value="1"/>
</dbReference>
<reference evidence="11 12" key="1">
    <citation type="submission" date="2017-04" db="EMBL/GenBank/DDBJ databases">
        <authorList>
            <person name="Afonso C.L."/>
            <person name="Miller P.J."/>
            <person name="Scott M.A."/>
            <person name="Spackman E."/>
            <person name="Goraichik I."/>
            <person name="Dimitrov K.M."/>
            <person name="Suarez D.L."/>
            <person name="Swayne D.E."/>
        </authorList>
    </citation>
    <scope>NUCLEOTIDE SEQUENCE [LARGE SCALE GENOMIC DNA]</scope>
    <source>
        <strain evidence="11 12">DSM 11622</strain>
    </source>
</reference>
<feature type="compositionally biased region" description="Basic and acidic residues" evidence="8">
    <location>
        <begin position="833"/>
        <end position="853"/>
    </location>
</feature>
<feature type="region of interest" description="Disordered" evidence="8">
    <location>
        <begin position="908"/>
        <end position="933"/>
    </location>
</feature>
<evidence type="ECO:0000256" key="5">
    <source>
        <dbReference type="ARBA" id="ARBA00023136"/>
    </source>
</evidence>
<keyword evidence="3 7" id="KW-1134">Transmembrane beta strand</keyword>
<dbReference type="InterPro" id="IPR023997">
    <property type="entry name" value="TonB-dep_OMP_SusC/RagA_CS"/>
</dbReference>
<dbReference type="STRING" id="645990.SAMN00120144_1507"/>
<dbReference type="InterPro" id="IPR012910">
    <property type="entry name" value="Plug_dom"/>
</dbReference>
<gene>
    <name evidence="11" type="ORF">SAMN00120144_1507</name>
</gene>
<protein>
    <submittedName>
        <fullName evidence="11">TonB-dependent receptor plug</fullName>
    </submittedName>
</protein>
<keyword evidence="5 7" id="KW-0472">Membrane</keyword>
<evidence type="ECO:0000256" key="1">
    <source>
        <dbReference type="ARBA" id="ARBA00004571"/>
    </source>
</evidence>
<keyword evidence="2 7" id="KW-0813">Transport</keyword>
<dbReference type="NCBIfam" id="TIGR04057">
    <property type="entry name" value="SusC_RagA_signa"/>
    <property type="match status" value="1"/>
</dbReference>
<dbReference type="Gene3D" id="2.170.130.10">
    <property type="entry name" value="TonB-dependent receptor, plug domain"/>
    <property type="match status" value="1"/>
</dbReference>
<dbReference type="Gene3D" id="2.60.40.1120">
    <property type="entry name" value="Carboxypeptidase-like, regulatory domain"/>
    <property type="match status" value="1"/>
</dbReference>
<evidence type="ECO:0000259" key="10">
    <source>
        <dbReference type="Pfam" id="PF07715"/>
    </source>
</evidence>
<evidence type="ECO:0000256" key="6">
    <source>
        <dbReference type="ARBA" id="ARBA00023237"/>
    </source>
</evidence>
<feature type="chain" id="PRO_5012574149" evidence="9">
    <location>
        <begin position="27"/>
        <end position="1028"/>
    </location>
</feature>
<sequence>MKKPVPKLRWLAIPALLCSLPLTVAAEASAAASVRAALPYAVLQAADITISGRVTDEKGEGLPGVNVVVKGTTNGTQTDVDGRYTITAPDNATLVISYVGYTPRELAVGGRTTIDVPLAPDAQSLNEVVIVGYLTQNRQDVTGSVASVSAEDIRRAPVATVTEAIQGRLPGVTVTSSGQPGQASNVNVRGIGTLGGTSSGPLYIVDGLWTDNVRDFNPADAESVQVLKDAASLAAYGSRGANGVVIITTRKGRAGTPAITFNGYTGVQNIAKRYDLMGAQEWAEVNNLAYENAGLRRQPASNQLTGTDTDWQDELFQTGRIQDYNLGFSGGNESSNFLISAGYFNQKGTIIGPKFERYSLRLNSGFNRGRLRVGQNALLTRADQVRVNGLPFIDVVRLPPTLPVLDPANPGGFAFGNSNNSTFGTNPIASQDLLRSTGLSYRLQGNIYGEVSIFDFLRYRLNLATELHNFRDEDRRKFGQQRQNAPLDPSFLYQGRGSELFLMAENTLTFDQSFGNNNVTAVVGYSEQKNTFEISRATNRGYGTGPTYYWSLDAGSQNPAVSGGTDTWTKRSYFAQVTYDYNQRYLLTAAYRRDGSSRFSPENLYGDFYAASAGWRVSEEAFFDGITAISNLKVRGSYGQLGNDGLPGNYLYQGFINPNVNYPFGTAQTVLNGNSQTQLASTGIKWETRATTNIGFDLGLLEDRFTFSADYYISRTKDALVNPDPAFFLGNQGINPFVNLGRIENRGFEFIASYNENRSKFRYGVQANMSTLKNKVLELTDVPGQVFNAGPEGGITRTEVGYPVGSFYLYQFDGIFQTGDNIANSAQPNAKPGDVRYKDLNGDGRISEDDRAHSGSPFPKLQYGLNLTSGYGEFDLAVFFQGIAGNDVWNGTRFWTDRLDENSAYRSDLNPWTTTNPSTTTPRPVKEGESARNNSRIASTRWLESGSYLRMKNVQLGYTLPKGMLERVKGVGSVRVYLTGQNVFTITDYTGYDPETIGGVTGGVLTRGLDEGSYPNVRTFTAGIQLGF</sequence>